<reference evidence="1 2" key="1">
    <citation type="journal article" date="2017" name="Nat. Commun.">
        <title>In situ click chemistry generation of cyclooxygenase-2 inhibitors.</title>
        <authorList>
            <person name="Bhardwaj A."/>
            <person name="Kaur J."/>
            <person name="Wuest M."/>
            <person name="Wuest F."/>
        </authorList>
    </citation>
    <scope>NUCLEOTIDE SEQUENCE [LARGE SCALE GENOMIC DNA]</scope>
    <source>
        <strain evidence="1">S2_018_000_R2_106</strain>
    </source>
</reference>
<organism evidence="1 2">
    <name type="scientific">Blastochloris viridis</name>
    <name type="common">Rhodopseudomonas viridis</name>
    <dbReference type="NCBI Taxonomy" id="1079"/>
    <lineage>
        <taxon>Bacteria</taxon>
        <taxon>Pseudomonadati</taxon>
        <taxon>Pseudomonadota</taxon>
        <taxon>Alphaproteobacteria</taxon>
        <taxon>Hyphomicrobiales</taxon>
        <taxon>Blastochloridaceae</taxon>
        <taxon>Blastochloris</taxon>
    </lineage>
</organism>
<gene>
    <name evidence="1" type="ORF">DI628_06095</name>
</gene>
<name>A0A6N4RB38_BLAVI</name>
<dbReference type="AlphaFoldDB" id="A0A6N4RB38"/>
<dbReference type="Proteomes" id="UP000320948">
    <property type="component" value="Unassembled WGS sequence"/>
</dbReference>
<protein>
    <submittedName>
        <fullName evidence="1">Uncharacterized protein</fullName>
    </submittedName>
</protein>
<dbReference type="EMBL" id="VAFM01000002">
    <property type="protein sequence ID" value="TKW60471.1"/>
    <property type="molecule type" value="Genomic_DNA"/>
</dbReference>
<proteinExistence type="predicted"/>
<comment type="caution">
    <text evidence="1">The sequence shown here is derived from an EMBL/GenBank/DDBJ whole genome shotgun (WGS) entry which is preliminary data.</text>
</comment>
<evidence type="ECO:0000313" key="2">
    <source>
        <dbReference type="Proteomes" id="UP000320948"/>
    </source>
</evidence>
<sequence>MKPQQVNRPTNRLNAKRRPADWHLRRLLMNEEAFLARATVHDITCAVLYFREQASRAQTPQLRDFYLDRANQFAFHGAADMRIHSSGR</sequence>
<evidence type="ECO:0000313" key="1">
    <source>
        <dbReference type="EMBL" id="TKW60471.1"/>
    </source>
</evidence>
<accession>A0A6N4RB38</accession>